<reference evidence="1" key="1">
    <citation type="submission" date="2004-02" db="EMBL/GenBank/DDBJ databases">
        <title>The genome sequence of the enterobacterial phytopathogen Erwinia carotovora subsp. atroseptica SCRI1043 and functional genomic identification of novel virulence factors.</title>
        <authorList>
            <person name="Bell K.S."/>
            <person name="Sebaihia M."/>
            <person name="Pritchard L."/>
            <person name="Holden M."/>
            <person name="Hyman L.J."/>
            <person name="Holeva M.C."/>
            <person name="Thomson N.R."/>
            <person name="Bentley S.D."/>
            <person name="Churcher C."/>
            <person name="Mungall K."/>
            <person name="Atkin R."/>
            <person name="Bason N."/>
            <person name="Brooks K."/>
            <person name="Chillingworth T."/>
            <person name="Clark K."/>
            <person name="Doggett J."/>
            <person name="Fraser A."/>
            <person name="Hance Z."/>
            <person name="Hauser H."/>
            <person name="Jagels K."/>
            <person name="Moule S."/>
            <person name="Norbertczak H."/>
            <person name="Ormond D."/>
            <person name="Price C."/>
            <person name="Quail M.A."/>
            <person name="Sanders M."/>
            <person name="Walker D."/>
            <person name="Whitehead S."/>
            <person name="Salmond G.P.C."/>
            <person name="Birch P.R.J."/>
            <person name="Barrell B.G."/>
            <person name="Parkhill J."/>
            <person name="Toth I.K."/>
        </authorList>
    </citation>
    <scope>NUCLEOTIDE SEQUENCE</scope>
    <source>
        <strain evidence="1">SCRI1043</strain>
    </source>
</reference>
<dbReference type="HOGENOM" id="CLU_2524560_0_0_6"/>
<sequence>MFLSCLYGSEQHYASESRLQSFLSYLHGSELNCWQGLFELKFLSYLHGSELLNFHTNNQIIKENMLFLRKTPFLLKRPTAINNQ</sequence>
<dbReference type="AlphaFoldDB" id="Q6D0W4"/>
<dbReference type="Proteomes" id="UP000007966">
    <property type="component" value="Chromosome"/>
</dbReference>
<dbReference type="KEGG" id="eca:ECA3685"/>
<gene>
    <name evidence="1" type="ordered locus">ECA3685</name>
</gene>
<protein>
    <submittedName>
        <fullName evidence="1">Uncharacterized protein</fullName>
    </submittedName>
</protein>
<evidence type="ECO:0000313" key="2">
    <source>
        <dbReference type="Proteomes" id="UP000007966"/>
    </source>
</evidence>
<dbReference type="AntiFam" id="ANF00270">
    <property type="entry name" value="Translation of CRISPR region"/>
</dbReference>
<dbReference type="EMBL" id="BX950851">
    <property type="protein sequence ID" value="CAG76583.1"/>
    <property type="molecule type" value="Genomic_DNA"/>
</dbReference>
<proteinExistence type="predicted"/>
<organism evidence="1 2">
    <name type="scientific">Pectobacterium atrosepticum (strain SCRI 1043 / ATCC BAA-672)</name>
    <name type="common">Erwinia carotovora subsp. atroseptica</name>
    <dbReference type="NCBI Taxonomy" id="218491"/>
    <lineage>
        <taxon>Bacteria</taxon>
        <taxon>Pseudomonadati</taxon>
        <taxon>Pseudomonadota</taxon>
        <taxon>Gammaproteobacteria</taxon>
        <taxon>Enterobacterales</taxon>
        <taxon>Pectobacteriaceae</taxon>
        <taxon>Pectobacterium</taxon>
    </lineage>
</organism>
<name>Q6D0W4_PECAS</name>
<accession>Q6D0W4</accession>
<dbReference type="STRING" id="218491.ECA3685"/>
<evidence type="ECO:0000313" key="1">
    <source>
        <dbReference type="EMBL" id="CAG76583.1"/>
    </source>
</evidence>
<keyword evidence="2" id="KW-1185">Reference proteome</keyword>